<dbReference type="InterPro" id="IPR021857">
    <property type="entry name" value="DUF3467"/>
</dbReference>
<evidence type="ECO:0000256" key="1">
    <source>
        <dbReference type="SAM" id="MobiDB-lite"/>
    </source>
</evidence>
<proteinExistence type="predicted"/>
<name>A0A5B9VX53_9BACT</name>
<dbReference type="Pfam" id="PF11950">
    <property type="entry name" value="DUF3467"/>
    <property type="match status" value="1"/>
</dbReference>
<dbReference type="Proteomes" id="UP000324233">
    <property type="component" value="Chromosome"/>
</dbReference>
<dbReference type="KEGG" id="agv:OJF2_13980"/>
<reference evidence="2 3" key="1">
    <citation type="submission" date="2019-08" db="EMBL/GenBank/DDBJ databases">
        <title>Deep-cultivation of Planctomycetes and their phenomic and genomic characterization uncovers novel biology.</title>
        <authorList>
            <person name="Wiegand S."/>
            <person name="Jogler M."/>
            <person name="Boedeker C."/>
            <person name="Pinto D."/>
            <person name="Vollmers J."/>
            <person name="Rivas-Marin E."/>
            <person name="Kohn T."/>
            <person name="Peeters S.H."/>
            <person name="Heuer A."/>
            <person name="Rast P."/>
            <person name="Oberbeckmann S."/>
            <person name="Bunk B."/>
            <person name="Jeske O."/>
            <person name="Meyerdierks A."/>
            <person name="Storesund J.E."/>
            <person name="Kallscheuer N."/>
            <person name="Luecker S."/>
            <person name="Lage O.M."/>
            <person name="Pohl T."/>
            <person name="Merkel B.J."/>
            <person name="Hornburger P."/>
            <person name="Mueller R.-W."/>
            <person name="Bruemmer F."/>
            <person name="Labrenz M."/>
            <person name="Spormann A.M."/>
            <person name="Op den Camp H."/>
            <person name="Overmann J."/>
            <person name="Amann R."/>
            <person name="Jetten M.S.M."/>
            <person name="Mascher T."/>
            <person name="Medema M.H."/>
            <person name="Devos D.P."/>
            <person name="Kaster A.-K."/>
            <person name="Ovreas L."/>
            <person name="Rohde M."/>
            <person name="Galperin M.Y."/>
            <person name="Jogler C."/>
        </authorList>
    </citation>
    <scope>NUCLEOTIDE SEQUENCE [LARGE SCALE GENOMIC DNA]</scope>
    <source>
        <strain evidence="2 3">OJF2</strain>
    </source>
</reference>
<sequence length="134" mass="14366">MTQATKEAPMTEGQAPAANPQPEVVVDDSAATPSYANFCRVTATPEEVVLDFGLNPQPYATGRQDVKAAQRIVMSYFTVKRLAMVLGASLQQHEKAFGVLELDINRRASATVPPVPPAGPVVHSSPPEVIKLDR</sequence>
<feature type="region of interest" description="Disordered" evidence="1">
    <location>
        <begin position="1"/>
        <end position="22"/>
    </location>
</feature>
<gene>
    <name evidence="2" type="ORF">OJF2_13980</name>
</gene>
<dbReference type="AlphaFoldDB" id="A0A5B9VX53"/>
<evidence type="ECO:0000313" key="2">
    <source>
        <dbReference type="EMBL" id="QEH32913.1"/>
    </source>
</evidence>
<keyword evidence="3" id="KW-1185">Reference proteome</keyword>
<dbReference type="EMBL" id="CP042997">
    <property type="protein sequence ID" value="QEH32913.1"/>
    <property type="molecule type" value="Genomic_DNA"/>
</dbReference>
<evidence type="ECO:0008006" key="4">
    <source>
        <dbReference type="Google" id="ProtNLM"/>
    </source>
</evidence>
<protein>
    <recommendedName>
        <fullName evidence="4">DUF3467 domain-containing protein</fullName>
    </recommendedName>
</protein>
<feature type="region of interest" description="Disordered" evidence="1">
    <location>
        <begin position="115"/>
        <end position="134"/>
    </location>
</feature>
<organism evidence="2 3">
    <name type="scientific">Aquisphaera giovannonii</name>
    <dbReference type="NCBI Taxonomy" id="406548"/>
    <lineage>
        <taxon>Bacteria</taxon>
        <taxon>Pseudomonadati</taxon>
        <taxon>Planctomycetota</taxon>
        <taxon>Planctomycetia</taxon>
        <taxon>Isosphaerales</taxon>
        <taxon>Isosphaeraceae</taxon>
        <taxon>Aquisphaera</taxon>
    </lineage>
</organism>
<accession>A0A5B9VX53</accession>
<evidence type="ECO:0000313" key="3">
    <source>
        <dbReference type="Proteomes" id="UP000324233"/>
    </source>
</evidence>